<dbReference type="EMBL" id="BKCJ010000886">
    <property type="protein sequence ID" value="GEU37101.1"/>
    <property type="molecule type" value="Genomic_DNA"/>
</dbReference>
<dbReference type="AlphaFoldDB" id="A0A6L2JJ76"/>
<proteinExistence type="predicted"/>
<name>A0A6L2JJ76_TANCI</name>
<protein>
    <submittedName>
        <fullName evidence="1">Uncharacterized protein</fullName>
    </submittedName>
</protein>
<evidence type="ECO:0000313" key="1">
    <source>
        <dbReference type="EMBL" id="GEU37101.1"/>
    </source>
</evidence>
<comment type="caution">
    <text evidence="1">The sequence shown here is derived from an EMBL/GenBank/DDBJ whole genome shotgun (WGS) entry which is preliminary data.</text>
</comment>
<sequence>MEYLVNISKMARVPELKLRYLKITVLTTNTLYPSRKIRRICACTSQKTTKEKRSIRLIPGKTNTPYSSYENKIFWKISNVIPTPRNPQYANSTYLGLRKKYRLNLSNDMPPRDKKVYYIMDNPNITMEEYIRLEEEKACRHGKVYNWETAKYAIVYNDALTSKSDFLPILCPQHIDEFDLKDETTLSEYDKVEQNVLYFNDLFPFNIIYPDELKSGFGREAEDGGQEILIDSEMRLDVADTLCFQLGGARRTQYLFRHTEGRKSDARLLGGHFIAILLITLVWRLEEEIHRLRQDVRSLRGLIERSMTDQGRLSTWMVSCMTQLMTASGRTYQAFDGTFRGSYPVVFERRTKCKTDGANTSTTQHDEHQPDP</sequence>
<organism evidence="1">
    <name type="scientific">Tanacetum cinerariifolium</name>
    <name type="common">Dalmatian daisy</name>
    <name type="synonym">Chrysanthemum cinerariifolium</name>
    <dbReference type="NCBI Taxonomy" id="118510"/>
    <lineage>
        <taxon>Eukaryota</taxon>
        <taxon>Viridiplantae</taxon>
        <taxon>Streptophyta</taxon>
        <taxon>Embryophyta</taxon>
        <taxon>Tracheophyta</taxon>
        <taxon>Spermatophyta</taxon>
        <taxon>Magnoliopsida</taxon>
        <taxon>eudicotyledons</taxon>
        <taxon>Gunneridae</taxon>
        <taxon>Pentapetalae</taxon>
        <taxon>asterids</taxon>
        <taxon>campanulids</taxon>
        <taxon>Asterales</taxon>
        <taxon>Asteraceae</taxon>
        <taxon>Asteroideae</taxon>
        <taxon>Anthemideae</taxon>
        <taxon>Anthemidinae</taxon>
        <taxon>Tanacetum</taxon>
    </lineage>
</organism>
<gene>
    <name evidence="1" type="ORF">Tci_009079</name>
</gene>
<reference evidence="1" key="1">
    <citation type="journal article" date="2019" name="Sci. Rep.">
        <title>Draft genome of Tanacetum cinerariifolium, the natural source of mosquito coil.</title>
        <authorList>
            <person name="Yamashiro T."/>
            <person name="Shiraishi A."/>
            <person name="Satake H."/>
            <person name="Nakayama K."/>
        </authorList>
    </citation>
    <scope>NUCLEOTIDE SEQUENCE</scope>
</reference>
<accession>A0A6L2JJ76</accession>